<feature type="domain" description="Metallo-beta-lactamase" evidence="3">
    <location>
        <begin position="61"/>
        <end position="246"/>
    </location>
</feature>
<name>A0A3D4V6Y9_9BACT</name>
<organism evidence="4 5">
    <name type="scientific">Gemmatimonas aurantiaca</name>
    <dbReference type="NCBI Taxonomy" id="173480"/>
    <lineage>
        <taxon>Bacteria</taxon>
        <taxon>Pseudomonadati</taxon>
        <taxon>Gemmatimonadota</taxon>
        <taxon>Gemmatimonadia</taxon>
        <taxon>Gemmatimonadales</taxon>
        <taxon>Gemmatimonadaceae</taxon>
        <taxon>Gemmatimonas</taxon>
    </lineage>
</organism>
<evidence type="ECO:0000256" key="2">
    <source>
        <dbReference type="SAM" id="SignalP"/>
    </source>
</evidence>
<dbReference type="Gene3D" id="3.60.15.10">
    <property type="entry name" value="Ribonuclease Z/Hydroxyacylglutathione hydrolase-like"/>
    <property type="match status" value="1"/>
</dbReference>
<dbReference type="SUPFAM" id="SSF56281">
    <property type="entry name" value="Metallo-hydrolase/oxidoreductase"/>
    <property type="match status" value="1"/>
</dbReference>
<dbReference type="PANTHER" id="PTHR46018:SF2">
    <property type="entry name" value="ZINC PHOSPHODIESTERASE ELAC PROTEIN 1"/>
    <property type="match status" value="1"/>
</dbReference>
<dbReference type="Pfam" id="PF12706">
    <property type="entry name" value="Lactamase_B_2"/>
    <property type="match status" value="1"/>
</dbReference>
<feature type="chain" id="PRO_5017782060" evidence="2">
    <location>
        <begin position="27"/>
        <end position="316"/>
    </location>
</feature>
<dbReference type="SMART" id="SM00849">
    <property type="entry name" value="Lactamase_B"/>
    <property type="match status" value="1"/>
</dbReference>
<dbReference type="PANTHER" id="PTHR46018">
    <property type="entry name" value="ZINC PHOSPHODIESTERASE ELAC PROTEIN 1"/>
    <property type="match status" value="1"/>
</dbReference>
<feature type="signal peptide" evidence="2">
    <location>
        <begin position="1"/>
        <end position="26"/>
    </location>
</feature>
<evidence type="ECO:0000256" key="1">
    <source>
        <dbReference type="ARBA" id="ARBA00022801"/>
    </source>
</evidence>
<reference evidence="4 5" key="1">
    <citation type="journal article" date="2018" name="Nat. Biotechnol.">
        <title>A standardized bacterial taxonomy based on genome phylogeny substantially revises the tree of life.</title>
        <authorList>
            <person name="Parks D.H."/>
            <person name="Chuvochina M."/>
            <person name="Waite D.W."/>
            <person name="Rinke C."/>
            <person name="Skarshewski A."/>
            <person name="Chaumeil P.A."/>
            <person name="Hugenholtz P."/>
        </authorList>
    </citation>
    <scope>NUCLEOTIDE SEQUENCE [LARGE SCALE GENOMIC DNA]</scope>
    <source>
        <strain evidence="4">UBA8844</strain>
    </source>
</reference>
<evidence type="ECO:0000313" key="5">
    <source>
        <dbReference type="Proteomes" id="UP000264071"/>
    </source>
</evidence>
<dbReference type="OMA" id="MAPFEIY"/>
<evidence type="ECO:0000259" key="3">
    <source>
        <dbReference type="SMART" id="SM00849"/>
    </source>
</evidence>
<accession>A0A3D4V6Y9</accession>
<comment type="caution">
    <text evidence="4">The sequence shown here is derived from an EMBL/GenBank/DDBJ whole genome shotgun (WGS) entry which is preliminary data.</text>
</comment>
<evidence type="ECO:0000313" key="4">
    <source>
        <dbReference type="EMBL" id="HCT56896.1"/>
    </source>
</evidence>
<dbReference type="Proteomes" id="UP000264071">
    <property type="component" value="Unassembled WGS sequence"/>
</dbReference>
<dbReference type="EMBL" id="DPIY01000006">
    <property type="protein sequence ID" value="HCT56896.1"/>
    <property type="molecule type" value="Genomic_DNA"/>
</dbReference>
<dbReference type="CDD" id="cd07719">
    <property type="entry name" value="arylsulfatase_AtsA-like_MBL-fold"/>
    <property type="match status" value="1"/>
</dbReference>
<keyword evidence="1 4" id="KW-0378">Hydrolase</keyword>
<dbReference type="AlphaFoldDB" id="A0A3D4V6Y9"/>
<gene>
    <name evidence="4" type="ORF">DGD08_06740</name>
</gene>
<sequence length="316" mass="34108">MSMARSIPRRMLLAALLCWPIAAAHAQRRFTNTQRCSETQRAAGCLIVLGSGMPVPDPDRAGPAYAVVFGDRVLLFDAGAGVMRRAAAAGLPIDGFTHVFLTHLHSDHTLGLPDVLLTPWVMGRRTPQRLSGPPGTMRMVDRIVDAWREDVDVRVSGQERLPRVPGGDVREITGGVVYDSAGLKVTAVRVPHGAWSTALAYVITTPTRRLVLSGDTGPSPELQAAARDADVLVHETYPEVRLKPEDRPGGEEWPAYMRTVHTSDREVGALAAAARVKQVVLSHIVRMGGTDDELLEGVRRGGYNGPVAIAADLSVW</sequence>
<dbReference type="GO" id="GO:0042781">
    <property type="term" value="F:3'-tRNA processing endoribonuclease activity"/>
    <property type="evidence" value="ECO:0007669"/>
    <property type="project" value="TreeGrafter"/>
</dbReference>
<dbReference type="InterPro" id="IPR044094">
    <property type="entry name" value="AtsA-like_MBL-fold"/>
</dbReference>
<proteinExistence type="predicted"/>
<dbReference type="InterPro" id="IPR001279">
    <property type="entry name" value="Metallo-B-lactamas"/>
</dbReference>
<dbReference type="InterPro" id="IPR036866">
    <property type="entry name" value="RibonucZ/Hydroxyglut_hydro"/>
</dbReference>
<keyword evidence="2" id="KW-0732">Signal</keyword>
<protein>
    <submittedName>
        <fullName evidence="4">MBL fold metallo-hydrolase</fullName>
    </submittedName>
</protein>